<evidence type="ECO:0000256" key="6">
    <source>
        <dbReference type="SAM" id="Phobius"/>
    </source>
</evidence>
<protein>
    <submittedName>
        <fullName evidence="8">GtrA family protein</fullName>
    </submittedName>
</protein>
<evidence type="ECO:0000259" key="7">
    <source>
        <dbReference type="Pfam" id="PF04138"/>
    </source>
</evidence>
<reference evidence="9" key="1">
    <citation type="journal article" date="2019" name="Int. J. Syst. Evol. Microbiol.">
        <title>The Global Catalogue of Microorganisms (GCM) 10K type strain sequencing project: providing services to taxonomists for standard genome sequencing and annotation.</title>
        <authorList>
            <consortium name="The Broad Institute Genomics Platform"/>
            <consortium name="The Broad Institute Genome Sequencing Center for Infectious Disease"/>
            <person name="Wu L."/>
            <person name="Ma J."/>
        </authorList>
    </citation>
    <scope>NUCLEOTIDE SEQUENCE [LARGE SCALE GENOMIC DNA]</scope>
    <source>
        <strain evidence="9">CGMCC 4.7289</strain>
    </source>
</reference>
<comment type="similarity">
    <text evidence="2">Belongs to the GtrA family.</text>
</comment>
<sequence>MFRSLYNRFRHLIHELGKFGVVGGTAFVIDTAVYSALLAADFETTFAKIIATVISATCAFIGNRFWTWRDRPRSALHREYVLYFTFNLIGLGITLAVLGFSHYVLGSIWPVFQTDLADLISAQIVGNALATIFRFWTYRRFVFAAADNPSA</sequence>
<feature type="domain" description="GtrA/DPMS transmembrane" evidence="7">
    <location>
        <begin position="18"/>
        <end position="143"/>
    </location>
</feature>
<evidence type="ECO:0000256" key="1">
    <source>
        <dbReference type="ARBA" id="ARBA00004141"/>
    </source>
</evidence>
<keyword evidence="9" id="KW-1185">Reference proteome</keyword>
<evidence type="ECO:0000256" key="4">
    <source>
        <dbReference type="ARBA" id="ARBA00022989"/>
    </source>
</evidence>
<feature type="transmembrane region" description="Helical" evidence="6">
    <location>
        <begin position="116"/>
        <end position="136"/>
    </location>
</feature>
<dbReference type="RefSeq" id="WP_253757981.1">
    <property type="nucleotide sequence ID" value="NZ_JAMZDZ010000001.1"/>
</dbReference>
<dbReference type="InterPro" id="IPR007267">
    <property type="entry name" value="GtrA_DPMS_TM"/>
</dbReference>
<feature type="transmembrane region" description="Helical" evidence="6">
    <location>
        <begin position="21"/>
        <end position="40"/>
    </location>
</feature>
<name>A0ABV8LHJ3_9ACTN</name>
<evidence type="ECO:0000256" key="5">
    <source>
        <dbReference type="ARBA" id="ARBA00023136"/>
    </source>
</evidence>
<feature type="transmembrane region" description="Helical" evidence="6">
    <location>
        <begin position="80"/>
        <end position="104"/>
    </location>
</feature>
<keyword evidence="5 6" id="KW-0472">Membrane</keyword>
<dbReference type="PANTHER" id="PTHR38459">
    <property type="entry name" value="PROPHAGE BACTOPRENOL-LINKED GLUCOSE TRANSLOCASE HOMOLOG"/>
    <property type="match status" value="1"/>
</dbReference>
<dbReference type="Pfam" id="PF04138">
    <property type="entry name" value="GtrA_DPMS_TM"/>
    <property type="match status" value="1"/>
</dbReference>
<keyword evidence="3 6" id="KW-0812">Transmembrane</keyword>
<accession>A0ABV8LHJ3</accession>
<dbReference type="InterPro" id="IPR051401">
    <property type="entry name" value="GtrA_CellWall_Glycosyl"/>
</dbReference>
<organism evidence="8 9">
    <name type="scientific">Hamadaea flava</name>
    <dbReference type="NCBI Taxonomy" id="1742688"/>
    <lineage>
        <taxon>Bacteria</taxon>
        <taxon>Bacillati</taxon>
        <taxon>Actinomycetota</taxon>
        <taxon>Actinomycetes</taxon>
        <taxon>Micromonosporales</taxon>
        <taxon>Micromonosporaceae</taxon>
        <taxon>Hamadaea</taxon>
    </lineage>
</organism>
<proteinExistence type="inferred from homology"/>
<gene>
    <name evidence="8" type="ORF">ACFOZ4_07225</name>
</gene>
<evidence type="ECO:0000313" key="9">
    <source>
        <dbReference type="Proteomes" id="UP001595816"/>
    </source>
</evidence>
<evidence type="ECO:0000256" key="2">
    <source>
        <dbReference type="ARBA" id="ARBA00009399"/>
    </source>
</evidence>
<dbReference type="Proteomes" id="UP001595816">
    <property type="component" value="Unassembled WGS sequence"/>
</dbReference>
<comment type="subcellular location">
    <subcellularLocation>
        <location evidence="1">Membrane</location>
        <topology evidence="1">Multi-pass membrane protein</topology>
    </subcellularLocation>
</comment>
<dbReference type="EMBL" id="JBHSAY010000005">
    <property type="protein sequence ID" value="MFC4130391.1"/>
    <property type="molecule type" value="Genomic_DNA"/>
</dbReference>
<evidence type="ECO:0000256" key="3">
    <source>
        <dbReference type="ARBA" id="ARBA00022692"/>
    </source>
</evidence>
<evidence type="ECO:0000313" key="8">
    <source>
        <dbReference type="EMBL" id="MFC4130391.1"/>
    </source>
</evidence>
<comment type="caution">
    <text evidence="8">The sequence shown here is derived from an EMBL/GenBank/DDBJ whole genome shotgun (WGS) entry which is preliminary data.</text>
</comment>
<dbReference type="PANTHER" id="PTHR38459:SF1">
    <property type="entry name" value="PROPHAGE BACTOPRENOL-LINKED GLUCOSE TRANSLOCASE HOMOLOG"/>
    <property type="match status" value="1"/>
</dbReference>
<keyword evidence="4 6" id="KW-1133">Transmembrane helix</keyword>
<feature type="transmembrane region" description="Helical" evidence="6">
    <location>
        <begin position="46"/>
        <end position="68"/>
    </location>
</feature>